<dbReference type="Gene3D" id="3.90.79.10">
    <property type="entry name" value="Nucleoside Triphosphate Pyrophosphohydrolase"/>
    <property type="match status" value="1"/>
</dbReference>
<gene>
    <name evidence="4" type="ORF">ACFOD9_13750</name>
</gene>
<evidence type="ECO:0000259" key="3">
    <source>
        <dbReference type="PROSITE" id="PS51462"/>
    </source>
</evidence>
<evidence type="ECO:0000256" key="2">
    <source>
        <dbReference type="ARBA" id="ARBA00022801"/>
    </source>
</evidence>
<dbReference type="InterPro" id="IPR000086">
    <property type="entry name" value="NUDIX_hydrolase_dom"/>
</dbReference>
<dbReference type="PANTHER" id="PTHR43046:SF14">
    <property type="entry name" value="MUTT_NUDIX FAMILY PROTEIN"/>
    <property type="match status" value="1"/>
</dbReference>
<feature type="domain" description="Nudix hydrolase" evidence="3">
    <location>
        <begin position="35"/>
        <end position="161"/>
    </location>
</feature>
<dbReference type="RefSeq" id="WP_379510698.1">
    <property type="nucleotide sequence ID" value="NZ_JBHRTQ010000013.1"/>
</dbReference>
<evidence type="ECO:0000313" key="5">
    <source>
        <dbReference type="Proteomes" id="UP001595604"/>
    </source>
</evidence>
<reference evidence="5" key="1">
    <citation type="journal article" date="2019" name="Int. J. Syst. Evol. Microbiol.">
        <title>The Global Catalogue of Microorganisms (GCM) 10K type strain sequencing project: providing services to taxonomists for standard genome sequencing and annotation.</title>
        <authorList>
            <consortium name="The Broad Institute Genomics Platform"/>
            <consortium name="The Broad Institute Genome Sequencing Center for Infectious Disease"/>
            <person name="Wu L."/>
            <person name="Ma J."/>
        </authorList>
    </citation>
    <scope>NUCLEOTIDE SEQUENCE [LARGE SCALE GENOMIC DNA]</scope>
    <source>
        <strain evidence="5">KCTC 42984</strain>
    </source>
</reference>
<evidence type="ECO:0000313" key="4">
    <source>
        <dbReference type="EMBL" id="MFC3175319.1"/>
    </source>
</evidence>
<accession>A0ABV7IUS6</accession>
<dbReference type="Proteomes" id="UP001595604">
    <property type="component" value="Unassembled WGS sequence"/>
</dbReference>
<dbReference type="SUPFAM" id="SSF55811">
    <property type="entry name" value="Nudix"/>
    <property type="match status" value="1"/>
</dbReference>
<organism evidence="4 5">
    <name type="scientific">Novosphingobium bradum</name>
    <dbReference type="NCBI Taxonomy" id="1737444"/>
    <lineage>
        <taxon>Bacteria</taxon>
        <taxon>Pseudomonadati</taxon>
        <taxon>Pseudomonadota</taxon>
        <taxon>Alphaproteobacteria</taxon>
        <taxon>Sphingomonadales</taxon>
        <taxon>Sphingomonadaceae</taxon>
        <taxon>Novosphingobium</taxon>
    </lineage>
</organism>
<keyword evidence="5" id="KW-1185">Reference proteome</keyword>
<protein>
    <submittedName>
        <fullName evidence="4">NUDIX domain-containing protein</fullName>
    </submittedName>
</protein>
<evidence type="ECO:0000256" key="1">
    <source>
        <dbReference type="ARBA" id="ARBA00001946"/>
    </source>
</evidence>
<proteinExistence type="predicted"/>
<dbReference type="InterPro" id="IPR015797">
    <property type="entry name" value="NUDIX_hydrolase-like_dom_sf"/>
</dbReference>
<dbReference type="PANTHER" id="PTHR43046">
    <property type="entry name" value="GDP-MANNOSE MANNOSYL HYDROLASE"/>
    <property type="match status" value="1"/>
</dbReference>
<comment type="cofactor">
    <cofactor evidence="1">
        <name>Mg(2+)</name>
        <dbReference type="ChEBI" id="CHEBI:18420"/>
    </cofactor>
</comment>
<dbReference type="EMBL" id="JBHRTQ010000013">
    <property type="protein sequence ID" value="MFC3175319.1"/>
    <property type="molecule type" value="Genomic_DNA"/>
</dbReference>
<keyword evidence="2" id="KW-0378">Hydrolase</keyword>
<dbReference type="Pfam" id="PF00293">
    <property type="entry name" value="NUDIX"/>
    <property type="match status" value="1"/>
</dbReference>
<sequence>MLIRLLPAPVHIAGLRLAHAVRRQWWRLGGRLGRPPVRGCRVLVFDAADRLLLIRHSYGAPHWTLPGGGLGRGEDALAAARREVREETACHMAEAVLLGLAGQGAGETLTGRHEVHLVAGWTADAPCADGREIVAAAFFALDALPQPISARLAADLPGHVTTAKAARPSLPG</sequence>
<name>A0ABV7IUS6_9SPHN</name>
<dbReference type="PROSITE" id="PS51462">
    <property type="entry name" value="NUDIX"/>
    <property type="match status" value="1"/>
</dbReference>
<comment type="caution">
    <text evidence="4">The sequence shown here is derived from an EMBL/GenBank/DDBJ whole genome shotgun (WGS) entry which is preliminary data.</text>
</comment>